<dbReference type="Pfam" id="PF23771">
    <property type="entry name" value="DUF7168"/>
    <property type="match status" value="1"/>
</dbReference>
<dbReference type="InterPro" id="IPR024498">
    <property type="entry name" value="DUF2786"/>
</dbReference>
<organism evidence="3 4">
    <name type="scientific">Xanthomonas phage FMYAK-P1</name>
    <dbReference type="NCBI Taxonomy" id="2886031"/>
    <lineage>
        <taxon>Viruses</taxon>
        <taxon>Duplodnaviria</taxon>
        <taxon>Heunggongvirae</taxon>
        <taxon>Uroviricota</taxon>
        <taxon>Caudoviricetes</taxon>
        <taxon>Mesyanzhinovviridae</taxon>
        <taxon>Bradleyvirinae</taxon>
        <taxon>Bosavirus</taxon>
        <taxon>Bosavirus FMYAK</taxon>
    </lineage>
</organism>
<evidence type="ECO:0000259" key="2">
    <source>
        <dbReference type="Pfam" id="PF23771"/>
    </source>
</evidence>
<sequence length="229" mass="25787">MKMDAERRKRLTEKLKKCMALSKSPEPHEAAAALRQAQKIMSELGITEDELDGLDTADVVVKTREGFGRCRTMSNLATMMERAFGVKAVFERNPGSAARLNVRYIGPKGRVMLAEYAHKVVWRAMQASWDDLLVRRPDMKGDGGKRQAFHIGWLNSVYKQISAIAPTEAEDRAIQRHCDKIYQYGVVKQDEFKKKELDGGAFHAGARAAADFTLHRPMEEQQAALEHIA</sequence>
<reference evidence="3 4" key="1">
    <citation type="submission" date="2021-09" db="EMBL/GenBank/DDBJ databases">
        <authorList>
            <person name="Bringhurst R.M."/>
        </authorList>
    </citation>
    <scope>NUCLEOTIDE SEQUENCE [LARGE SCALE GENOMIC DNA]</scope>
</reference>
<feature type="domain" description="DUF7168" evidence="2">
    <location>
        <begin position="67"/>
        <end position="184"/>
    </location>
</feature>
<dbReference type="GeneID" id="79586251"/>
<proteinExistence type="predicted"/>
<protein>
    <recommendedName>
        <fullName evidence="5">DUF2786 domain-containing protein</fullName>
    </recommendedName>
</protein>
<name>A0AAE9C9L9_9CAUD</name>
<keyword evidence="4" id="KW-1185">Reference proteome</keyword>
<evidence type="ECO:0000313" key="3">
    <source>
        <dbReference type="EMBL" id="UGL62783.1"/>
    </source>
</evidence>
<accession>A0AAE9C9L9</accession>
<dbReference type="EMBL" id="OK275492">
    <property type="protein sequence ID" value="UGL62783.1"/>
    <property type="molecule type" value="Genomic_DNA"/>
</dbReference>
<dbReference type="InterPro" id="IPR055592">
    <property type="entry name" value="DUF7168"/>
</dbReference>
<dbReference type="KEGG" id="vg:79586251"/>
<dbReference type="RefSeq" id="YP_010738870.1">
    <property type="nucleotide sequence ID" value="NC_073032.1"/>
</dbReference>
<dbReference type="Pfam" id="PF10979">
    <property type="entry name" value="DUF2786"/>
    <property type="match status" value="1"/>
</dbReference>
<evidence type="ECO:0000259" key="1">
    <source>
        <dbReference type="Pfam" id="PF10979"/>
    </source>
</evidence>
<evidence type="ECO:0000313" key="4">
    <source>
        <dbReference type="Proteomes" id="UP000828647"/>
    </source>
</evidence>
<feature type="domain" description="DUF2786" evidence="1">
    <location>
        <begin position="12"/>
        <end position="47"/>
    </location>
</feature>
<dbReference type="Proteomes" id="UP000828647">
    <property type="component" value="Segment"/>
</dbReference>
<evidence type="ECO:0008006" key="5">
    <source>
        <dbReference type="Google" id="ProtNLM"/>
    </source>
</evidence>